<dbReference type="InterPro" id="IPR017871">
    <property type="entry name" value="ABC_transporter-like_CS"/>
</dbReference>
<name>A0A1Y0I9D9_9GAMM</name>
<evidence type="ECO:0000256" key="8">
    <source>
        <dbReference type="ARBA" id="ARBA00023136"/>
    </source>
</evidence>
<feature type="domain" description="ABC transporter" evidence="10">
    <location>
        <begin position="5"/>
        <end position="241"/>
    </location>
</feature>
<keyword evidence="4" id="KW-0997">Cell inner membrane</keyword>
<dbReference type="InterPro" id="IPR008995">
    <property type="entry name" value="Mo/tungstate-bd_C_term_dom"/>
</dbReference>
<sequence>MHFRFRLERSQNQKPVPGDDRGFALDADITVPGRGVTVIFGASGSGKTTLLRCVAGLEQPKFGYVRVLEHIWQDDNVSLPAHKRAIGYVFQESSLFPFMSAKANLNYAIKRADAPFNPEQYEHLIDVMGIRGVLDRLPARLSGGERQRVAICRALLLQPKLLLMDEPLASLDTARKQDILPYLERIKSELNIPILYVSHALDEVARLADHVVFLDNGSVIAQGDVTDVFSRIKLPMNLGEGAGVILQGIVIEHAPEWELMCVAIGSIKLWLKDSGDPLQTKVRVRVLARDVSIAMGCETKSSILNRIPAEVTDIAVDHDSSMVLIQLRLTTRDDQSFDSTYVVSRVTRRSAHHLDLKKGDCVWAQVKSVALVH</sequence>
<evidence type="ECO:0000256" key="7">
    <source>
        <dbReference type="ARBA" id="ARBA00022967"/>
    </source>
</evidence>
<evidence type="ECO:0000259" key="11">
    <source>
        <dbReference type="PROSITE" id="PS51866"/>
    </source>
</evidence>
<dbReference type="NCBIfam" id="TIGR02142">
    <property type="entry name" value="modC_ABC"/>
    <property type="match status" value="1"/>
</dbReference>
<dbReference type="GO" id="GO:0005524">
    <property type="term" value="F:ATP binding"/>
    <property type="evidence" value="ECO:0007669"/>
    <property type="project" value="UniProtKB-KW"/>
</dbReference>
<keyword evidence="7" id="KW-1278">Translocase</keyword>
<dbReference type="GO" id="GO:0015098">
    <property type="term" value="F:molybdate ion transmembrane transporter activity"/>
    <property type="evidence" value="ECO:0007669"/>
    <property type="project" value="InterPro"/>
</dbReference>
<dbReference type="PROSITE" id="PS00211">
    <property type="entry name" value="ABC_TRANSPORTER_1"/>
    <property type="match status" value="1"/>
</dbReference>
<feature type="domain" description="Mop" evidence="11">
    <location>
        <begin position="300"/>
        <end position="373"/>
    </location>
</feature>
<dbReference type="PROSITE" id="PS51866">
    <property type="entry name" value="MOP"/>
    <property type="match status" value="1"/>
</dbReference>
<dbReference type="Proteomes" id="UP000196027">
    <property type="component" value="Chromosome"/>
</dbReference>
<evidence type="ECO:0000256" key="4">
    <source>
        <dbReference type="ARBA" id="ARBA00022519"/>
    </source>
</evidence>
<evidence type="ECO:0000313" key="13">
    <source>
        <dbReference type="Proteomes" id="UP000196027"/>
    </source>
</evidence>
<dbReference type="InterPro" id="IPR003439">
    <property type="entry name" value="ABC_transporter-like_ATP-bd"/>
</dbReference>
<dbReference type="SUPFAM" id="SSF50331">
    <property type="entry name" value="MOP-like"/>
    <property type="match status" value="1"/>
</dbReference>
<keyword evidence="13" id="KW-1185">Reference proteome</keyword>
<dbReference type="GO" id="GO:0016020">
    <property type="term" value="C:membrane"/>
    <property type="evidence" value="ECO:0007669"/>
    <property type="project" value="InterPro"/>
</dbReference>
<dbReference type="InterPro" id="IPR011868">
    <property type="entry name" value="ModC_ABC_ATP-bd"/>
</dbReference>
<dbReference type="EMBL" id="CP021425">
    <property type="protein sequence ID" value="ARU56850.1"/>
    <property type="molecule type" value="Genomic_DNA"/>
</dbReference>
<dbReference type="PROSITE" id="PS50893">
    <property type="entry name" value="ABC_TRANSPORTER_2"/>
    <property type="match status" value="1"/>
</dbReference>
<proteinExistence type="predicted"/>
<dbReference type="GO" id="GO:0016887">
    <property type="term" value="F:ATP hydrolysis activity"/>
    <property type="evidence" value="ECO:0007669"/>
    <property type="project" value="InterPro"/>
</dbReference>
<dbReference type="Pfam" id="PF03459">
    <property type="entry name" value="TOBE"/>
    <property type="match status" value="1"/>
</dbReference>
<dbReference type="Gene3D" id="3.40.50.300">
    <property type="entry name" value="P-loop containing nucleotide triphosphate hydrolases"/>
    <property type="match status" value="1"/>
</dbReference>
<dbReference type="InterPro" id="IPR027417">
    <property type="entry name" value="P-loop_NTPase"/>
</dbReference>
<dbReference type="PANTHER" id="PTHR43514">
    <property type="entry name" value="ABC TRANSPORTER I FAMILY MEMBER 10"/>
    <property type="match status" value="1"/>
</dbReference>
<keyword evidence="1" id="KW-0813">Transport</keyword>
<dbReference type="SUPFAM" id="SSF52540">
    <property type="entry name" value="P-loop containing nucleoside triphosphate hydrolases"/>
    <property type="match status" value="1"/>
</dbReference>
<keyword evidence="2" id="KW-1003">Cell membrane</keyword>
<dbReference type="GO" id="GO:0140359">
    <property type="term" value="F:ABC-type transporter activity"/>
    <property type="evidence" value="ECO:0007669"/>
    <property type="project" value="InterPro"/>
</dbReference>
<dbReference type="InterPro" id="IPR050334">
    <property type="entry name" value="Molybdenum_import_ModC"/>
</dbReference>
<evidence type="ECO:0000256" key="2">
    <source>
        <dbReference type="ARBA" id="ARBA00022475"/>
    </source>
</evidence>
<protein>
    <submittedName>
        <fullName evidence="12">Molybdate ABC transporter ATPase</fullName>
    </submittedName>
</protein>
<evidence type="ECO:0000256" key="3">
    <source>
        <dbReference type="ARBA" id="ARBA00022505"/>
    </source>
</evidence>
<keyword evidence="6" id="KW-0067">ATP-binding</keyword>
<evidence type="ECO:0000256" key="9">
    <source>
        <dbReference type="PROSITE-ProRule" id="PRU01213"/>
    </source>
</evidence>
<evidence type="ECO:0000256" key="5">
    <source>
        <dbReference type="ARBA" id="ARBA00022741"/>
    </source>
</evidence>
<dbReference type="SMART" id="SM00382">
    <property type="entry name" value="AAA"/>
    <property type="match status" value="1"/>
</dbReference>
<dbReference type="RefSeq" id="WP_198343334.1">
    <property type="nucleotide sequence ID" value="NZ_CP021425.1"/>
</dbReference>
<evidence type="ECO:0000256" key="6">
    <source>
        <dbReference type="ARBA" id="ARBA00022840"/>
    </source>
</evidence>
<keyword evidence="5" id="KW-0547">Nucleotide-binding</keyword>
<accession>A0A1Y0I9D9</accession>
<dbReference type="PANTHER" id="PTHR43514:SF10">
    <property type="entry name" value="MOLYBDENUM IMPORT ATP-BINDING PROTEIN MODC 2"/>
    <property type="match status" value="1"/>
</dbReference>
<dbReference type="InterPro" id="IPR005116">
    <property type="entry name" value="Transp-assoc_OB_typ1"/>
</dbReference>
<keyword evidence="3 9" id="KW-0500">Molybdenum</keyword>
<evidence type="ECO:0000313" key="12">
    <source>
        <dbReference type="EMBL" id="ARU56850.1"/>
    </source>
</evidence>
<dbReference type="Pfam" id="PF00005">
    <property type="entry name" value="ABC_tran"/>
    <property type="match status" value="1"/>
</dbReference>
<dbReference type="InterPro" id="IPR004606">
    <property type="entry name" value="Mop_domain"/>
</dbReference>
<evidence type="ECO:0000259" key="10">
    <source>
        <dbReference type="PROSITE" id="PS50893"/>
    </source>
</evidence>
<gene>
    <name evidence="12" type="ORF">OLMES_2802</name>
</gene>
<keyword evidence="8" id="KW-0472">Membrane</keyword>
<dbReference type="KEGG" id="ome:OLMES_2802"/>
<dbReference type="AlphaFoldDB" id="A0A1Y0I9D9"/>
<evidence type="ECO:0000256" key="1">
    <source>
        <dbReference type="ARBA" id="ARBA00022448"/>
    </source>
</evidence>
<reference evidence="12 13" key="1">
    <citation type="submission" date="2017-05" db="EMBL/GenBank/DDBJ databases">
        <title>Genomic insights into alkan degradation activity of Oleiphilus messinensis.</title>
        <authorList>
            <person name="Kozyavkin S.A."/>
            <person name="Slesarev A.I."/>
            <person name="Golyshin P.N."/>
            <person name="Korzhenkov A."/>
            <person name="Golyshina O.N."/>
            <person name="Toshchakov S.V."/>
        </authorList>
    </citation>
    <scope>NUCLEOTIDE SEQUENCE [LARGE SCALE GENOMIC DNA]</scope>
    <source>
        <strain evidence="12 13">ME102</strain>
    </source>
</reference>
<dbReference type="Gene3D" id="2.40.50.100">
    <property type="match status" value="1"/>
</dbReference>
<dbReference type="InterPro" id="IPR003593">
    <property type="entry name" value="AAA+_ATPase"/>
</dbReference>
<organism evidence="12 13">
    <name type="scientific">Oleiphilus messinensis</name>
    <dbReference type="NCBI Taxonomy" id="141451"/>
    <lineage>
        <taxon>Bacteria</taxon>
        <taxon>Pseudomonadati</taxon>
        <taxon>Pseudomonadota</taxon>
        <taxon>Gammaproteobacteria</taxon>
        <taxon>Oceanospirillales</taxon>
        <taxon>Oleiphilaceae</taxon>
        <taxon>Oleiphilus</taxon>
    </lineage>
</organism>